<dbReference type="RefSeq" id="WP_062944794.1">
    <property type="nucleotide sequence ID" value="NZ_CP171848.1"/>
</dbReference>
<name>A0A154I9E3_RHILE</name>
<dbReference type="InterPro" id="IPR006175">
    <property type="entry name" value="YjgF/YER057c/UK114"/>
</dbReference>
<proteinExistence type="inferred from homology"/>
<dbReference type="CDD" id="cd06150">
    <property type="entry name" value="YjgF_YER057c_UK114_like_2"/>
    <property type="match status" value="1"/>
</dbReference>
<dbReference type="InterPro" id="IPR035959">
    <property type="entry name" value="RutC-like_sf"/>
</dbReference>
<dbReference type="SUPFAM" id="SSF55298">
    <property type="entry name" value="YjgF-like"/>
    <property type="match status" value="1"/>
</dbReference>
<evidence type="ECO:0008006" key="3">
    <source>
        <dbReference type="Google" id="ProtNLM"/>
    </source>
</evidence>
<evidence type="ECO:0000256" key="1">
    <source>
        <dbReference type="ARBA" id="ARBA00010552"/>
    </source>
</evidence>
<accession>A0A154I9E3</accession>
<comment type="caution">
    <text evidence="2">The sequence shown here is derived from an EMBL/GenBank/DDBJ whole genome shotgun (WGS) entry which is preliminary data.</text>
</comment>
<gene>
    <name evidence="2" type="ORF">A4A59_32085</name>
</gene>
<comment type="similarity">
    <text evidence="1">Belongs to the RutC family.</text>
</comment>
<dbReference type="EMBL" id="LVYU01000135">
    <property type="protein sequence ID" value="KZA97214.1"/>
    <property type="molecule type" value="Genomic_DNA"/>
</dbReference>
<dbReference type="InterPro" id="IPR035709">
    <property type="entry name" value="YoaB-like"/>
</dbReference>
<evidence type="ECO:0000313" key="2">
    <source>
        <dbReference type="EMBL" id="KZA97214.1"/>
    </source>
</evidence>
<dbReference type="AlphaFoldDB" id="A0A154I9E3"/>
<dbReference type="Gene3D" id="3.30.1330.40">
    <property type="entry name" value="RutC-like"/>
    <property type="match status" value="1"/>
</dbReference>
<dbReference type="PROSITE" id="PS01094">
    <property type="entry name" value="UPF0076"/>
    <property type="match status" value="1"/>
</dbReference>
<dbReference type="PANTHER" id="PTHR47328">
    <property type="match status" value="1"/>
</dbReference>
<protein>
    <recommendedName>
        <fullName evidence="3">RidA family protein</fullName>
    </recommendedName>
</protein>
<dbReference type="Pfam" id="PF01042">
    <property type="entry name" value="Ribonuc_L-PSP"/>
    <property type="match status" value="1"/>
</dbReference>
<dbReference type="OrthoDB" id="9803101at2"/>
<organism evidence="2">
    <name type="scientific">Rhizobium leguminosarum</name>
    <dbReference type="NCBI Taxonomy" id="384"/>
    <lineage>
        <taxon>Bacteria</taxon>
        <taxon>Pseudomonadati</taxon>
        <taxon>Pseudomonadota</taxon>
        <taxon>Alphaproteobacteria</taxon>
        <taxon>Hyphomicrobiales</taxon>
        <taxon>Rhizobiaceae</taxon>
        <taxon>Rhizobium/Agrobacterium group</taxon>
        <taxon>Rhizobium</taxon>
    </lineage>
</organism>
<dbReference type="InterPro" id="IPR019897">
    <property type="entry name" value="RidA_CS"/>
</dbReference>
<reference evidence="2" key="1">
    <citation type="submission" date="2016-03" db="EMBL/GenBank/DDBJ databases">
        <title>Microsymbionts genomes from the relict species Vavilovia formosa.</title>
        <authorList>
            <person name="Chirak E."/>
            <person name="Kimeklis A."/>
            <person name="Kopat V."/>
            <person name="Andronov E."/>
        </authorList>
    </citation>
    <scope>NUCLEOTIDE SEQUENCE [LARGE SCALE GENOMIC DNA]</scope>
    <source>
        <strain evidence="2">Vaf12</strain>
    </source>
</reference>
<dbReference type="PANTHER" id="PTHR47328:SF1">
    <property type="entry name" value="RUTC FAMILY PROTEIN YOAB"/>
    <property type="match status" value="1"/>
</dbReference>
<sequence>MQIERYETGKRMSQAVTYGGFVFLAGQVAIDAPGASVREQTTNILARITRLLEGAGSDPTRILSATIWLADISSFEDMNAVWDAWVPSGHAPARATVEARLAGPEFAVEIGMIAAVGN</sequence>